<proteinExistence type="inferred from homology"/>
<evidence type="ECO:0000256" key="22">
    <source>
        <dbReference type="ARBA" id="ARBA00047826"/>
    </source>
</evidence>
<feature type="transmembrane region" description="Helical" evidence="23">
    <location>
        <begin position="15"/>
        <end position="35"/>
    </location>
</feature>
<dbReference type="Pfam" id="PF01222">
    <property type="entry name" value="ERG4_ERG24"/>
    <property type="match status" value="1"/>
</dbReference>
<dbReference type="PROSITE" id="PS01017">
    <property type="entry name" value="STEROL_REDUCT_1"/>
    <property type="match status" value="1"/>
</dbReference>
<keyword evidence="17" id="KW-0753">Steroid metabolism</keyword>
<feature type="transmembrane region" description="Helical" evidence="23">
    <location>
        <begin position="199"/>
        <end position="218"/>
    </location>
</feature>
<dbReference type="GO" id="GO:0016132">
    <property type="term" value="P:brassinosteroid biosynthetic process"/>
    <property type="evidence" value="ECO:0007669"/>
    <property type="project" value="TreeGrafter"/>
</dbReference>
<reference evidence="24 25" key="1">
    <citation type="submission" date="2009-11" db="EMBL/GenBank/DDBJ databases">
        <title>Annotation of Allomyces macrogynus ATCC 38327.</title>
        <authorList>
            <consortium name="The Broad Institute Genome Sequencing Platform"/>
            <person name="Russ C."/>
            <person name="Cuomo C."/>
            <person name="Burger G."/>
            <person name="Gray M.W."/>
            <person name="Holland P.W.H."/>
            <person name="King N."/>
            <person name="Lang F.B.F."/>
            <person name="Roger A.J."/>
            <person name="Ruiz-Trillo I."/>
            <person name="Young S.K."/>
            <person name="Zeng Q."/>
            <person name="Gargeya S."/>
            <person name="Fitzgerald M."/>
            <person name="Haas B."/>
            <person name="Abouelleil A."/>
            <person name="Alvarado L."/>
            <person name="Arachchi H.M."/>
            <person name="Berlin A."/>
            <person name="Chapman S.B."/>
            <person name="Gearin G."/>
            <person name="Goldberg J."/>
            <person name="Griggs A."/>
            <person name="Gujja S."/>
            <person name="Hansen M."/>
            <person name="Heiman D."/>
            <person name="Howarth C."/>
            <person name="Larimer J."/>
            <person name="Lui A."/>
            <person name="MacDonald P.J.P."/>
            <person name="McCowen C."/>
            <person name="Montmayeur A."/>
            <person name="Murphy C."/>
            <person name="Neiman D."/>
            <person name="Pearson M."/>
            <person name="Priest M."/>
            <person name="Roberts A."/>
            <person name="Saif S."/>
            <person name="Shea T."/>
            <person name="Sisk P."/>
            <person name="Stolte C."/>
            <person name="Sykes S."/>
            <person name="Wortman J."/>
            <person name="Nusbaum C."/>
            <person name="Birren B."/>
        </authorList>
    </citation>
    <scope>NUCLEOTIDE SEQUENCE [LARGE SCALE GENOMIC DNA]</scope>
    <source>
        <strain evidence="24 25">ATCC 38327</strain>
    </source>
</reference>
<accession>A0A0L0STT7</accession>
<evidence type="ECO:0000256" key="10">
    <source>
        <dbReference type="ARBA" id="ARBA00022955"/>
    </source>
</evidence>
<dbReference type="EMBL" id="GG745348">
    <property type="protein sequence ID" value="KNE65906.1"/>
    <property type="molecule type" value="Genomic_DNA"/>
</dbReference>
<evidence type="ECO:0000256" key="2">
    <source>
        <dbReference type="ARBA" id="ARBA00004770"/>
    </source>
</evidence>
<sequence>MTPGGNLLPYKVNGLLAWVVTHVLYIGLSTAFPLFRGSIIADHWGGILIAANLYGYALALFSYIKAHLFPSHPEDRKFSGSVIYDFYMGIEFNPRIGKWFDFKLFHNGRPGIVAWTLISYSFAVQQYYKFGYVTNSMVLVNILHALYVLDFFYNEDWYLRTIDICHDHFGFYLAWGDSVWLPFMYTLQGAYLAQNPVDLPPYIFAAILALGLSGYAIFRGVNHQKDLVRRTDGKCIIWGKPPTMIRPKYTTSDGKEHTSILLTSGYWGLARHCNYFGDLLISASMCLSCGVEHLTPYFYLAFMTILLIGRIYRDDARCRGKYGKYWEQYCEVVKYKLIPFVW</sequence>
<keyword evidence="7" id="KW-0152">Cholesterol biosynthesis</keyword>
<comment type="subcellular location">
    <subcellularLocation>
        <location evidence="1">Endoplasmic reticulum membrane</location>
        <topology evidence="1">Multi-pass membrane protein</topology>
    </subcellularLocation>
</comment>
<comment type="pathway">
    <text evidence="2">Steroid biosynthesis; cholesterol biosynthesis.</text>
</comment>
<dbReference type="OMA" id="WGKPAEC"/>
<dbReference type="EC" id="1.3.1.21" evidence="18"/>
<evidence type="ECO:0000256" key="23">
    <source>
        <dbReference type="SAM" id="Phobius"/>
    </source>
</evidence>
<keyword evidence="10" id="KW-0752">Steroid biosynthesis</keyword>
<keyword evidence="25" id="KW-1185">Reference proteome</keyword>
<dbReference type="Proteomes" id="UP000054350">
    <property type="component" value="Unassembled WGS sequence"/>
</dbReference>
<feature type="transmembrane region" description="Helical" evidence="23">
    <location>
        <begin position="130"/>
        <end position="149"/>
    </location>
</feature>
<evidence type="ECO:0000256" key="3">
    <source>
        <dbReference type="ARBA" id="ARBA00005402"/>
    </source>
</evidence>
<organism evidence="24 25">
    <name type="scientific">Allomyces macrogynus (strain ATCC 38327)</name>
    <name type="common">Allomyces javanicus var. macrogynus</name>
    <dbReference type="NCBI Taxonomy" id="578462"/>
    <lineage>
        <taxon>Eukaryota</taxon>
        <taxon>Fungi</taxon>
        <taxon>Fungi incertae sedis</taxon>
        <taxon>Blastocladiomycota</taxon>
        <taxon>Blastocladiomycetes</taxon>
        <taxon>Blastocladiales</taxon>
        <taxon>Blastocladiaceae</taxon>
        <taxon>Allomyces</taxon>
    </lineage>
</organism>
<evidence type="ECO:0000256" key="9">
    <source>
        <dbReference type="ARBA" id="ARBA00022857"/>
    </source>
</evidence>
<keyword evidence="6 23" id="KW-0812">Transmembrane</keyword>
<protein>
    <recommendedName>
        <fullName evidence="19">7-dehydrocholesterol reductase</fullName>
        <ecNumber evidence="18">1.3.1.21</ecNumber>
    </recommendedName>
    <alternativeName>
        <fullName evidence="20">Sterol Delta(7)-reductase</fullName>
    </alternativeName>
</protein>
<evidence type="ECO:0000256" key="12">
    <source>
        <dbReference type="ARBA" id="ARBA00023002"/>
    </source>
</evidence>
<comment type="catalytic activity">
    <reaction evidence="22">
        <text>7-dehydrodesmosterol + NADPH + H(+) = desmosterol + NADP(+)</text>
        <dbReference type="Rhea" id="RHEA:46740"/>
        <dbReference type="ChEBI" id="CHEBI:15378"/>
        <dbReference type="ChEBI" id="CHEBI:17737"/>
        <dbReference type="ChEBI" id="CHEBI:27910"/>
        <dbReference type="ChEBI" id="CHEBI:57783"/>
        <dbReference type="ChEBI" id="CHEBI:58349"/>
    </reaction>
    <physiologicalReaction direction="left-to-right" evidence="22">
        <dbReference type="Rhea" id="RHEA:46741"/>
    </physiologicalReaction>
</comment>
<keyword evidence="13" id="KW-0756">Sterol biosynthesis</keyword>
<dbReference type="VEuPathDB" id="FungiDB:AMAG_09871"/>
<evidence type="ECO:0000256" key="11">
    <source>
        <dbReference type="ARBA" id="ARBA00022989"/>
    </source>
</evidence>
<evidence type="ECO:0000256" key="15">
    <source>
        <dbReference type="ARBA" id="ARBA00023136"/>
    </source>
</evidence>
<keyword evidence="4" id="KW-0444">Lipid biosynthesis</keyword>
<dbReference type="OrthoDB" id="5326588at2759"/>
<dbReference type="eggNOG" id="KOG1435">
    <property type="taxonomic scope" value="Eukaryota"/>
</dbReference>
<evidence type="ECO:0000256" key="4">
    <source>
        <dbReference type="ARBA" id="ARBA00022516"/>
    </source>
</evidence>
<evidence type="ECO:0000256" key="7">
    <source>
        <dbReference type="ARBA" id="ARBA00022778"/>
    </source>
</evidence>
<dbReference type="GO" id="GO:0005789">
    <property type="term" value="C:endoplasmic reticulum membrane"/>
    <property type="evidence" value="ECO:0007669"/>
    <property type="project" value="UniProtKB-SubCell"/>
</dbReference>
<evidence type="ECO:0000256" key="18">
    <source>
        <dbReference type="ARBA" id="ARBA00038851"/>
    </source>
</evidence>
<evidence type="ECO:0000256" key="16">
    <source>
        <dbReference type="ARBA" id="ARBA00023166"/>
    </source>
</evidence>
<feature type="transmembrane region" description="Helical" evidence="23">
    <location>
        <begin position="47"/>
        <end position="64"/>
    </location>
</feature>
<evidence type="ECO:0000313" key="25">
    <source>
        <dbReference type="Proteomes" id="UP000054350"/>
    </source>
</evidence>
<evidence type="ECO:0000256" key="1">
    <source>
        <dbReference type="ARBA" id="ARBA00004477"/>
    </source>
</evidence>
<name>A0A0L0STT7_ALLM3</name>
<evidence type="ECO:0000256" key="6">
    <source>
        <dbReference type="ARBA" id="ARBA00022692"/>
    </source>
</evidence>
<dbReference type="STRING" id="578462.A0A0L0STT7"/>
<dbReference type="GO" id="GO:0047598">
    <property type="term" value="F:7-dehydrocholesterol reductase activity"/>
    <property type="evidence" value="ECO:0007669"/>
    <property type="project" value="UniProtKB-EC"/>
</dbReference>
<gene>
    <name evidence="24" type="ORF">AMAG_09871</name>
</gene>
<evidence type="ECO:0000256" key="13">
    <source>
        <dbReference type="ARBA" id="ARBA00023011"/>
    </source>
</evidence>
<keyword evidence="8" id="KW-0256">Endoplasmic reticulum</keyword>
<evidence type="ECO:0000256" key="5">
    <source>
        <dbReference type="ARBA" id="ARBA00022548"/>
    </source>
</evidence>
<keyword evidence="15 23" id="KW-0472">Membrane</keyword>
<evidence type="ECO:0000256" key="20">
    <source>
        <dbReference type="ARBA" id="ARBA00042688"/>
    </source>
</evidence>
<evidence type="ECO:0000313" key="24">
    <source>
        <dbReference type="EMBL" id="KNE65906.1"/>
    </source>
</evidence>
<keyword evidence="12" id="KW-0560">Oxidoreductase</keyword>
<feature type="transmembrane region" description="Helical" evidence="23">
    <location>
        <begin position="169"/>
        <end position="187"/>
    </location>
</feature>
<evidence type="ECO:0000256" key="19">
    <source>
        <dbReference type="ARBA" id="ARBA00039984"/>
    </source>
</evidence>
<reference evidence="25" key="2">
    <citation type="submission" date="2009-11" db="EMBL/GenBank/DDBJ databases">
        <title>The Genome Sequence of Allomyces macrogynus strain ATCC 38327.</title>
        <authorList>
            <consortium name="The Broad Institute Genome Sequencing Platform"/>
            <person name="Russ C."/>
            <person name="Cuomo C."/>
            <person name="Shea T."/>
            <person name="Young S.K."/>
            <person name="Zeng Q."/>
            <person name="Koehrsen M."/>
            <person name="Haas B."/>
            <person name="Borodovsky M."/>
            <person name="Guigo R."/>
            <person name="Alvarado L."/>
            <person name="Berlin A."/>
            <person name="Borenstein D."/>
            <person name="Chen Z."/>
            <person name="Engels R."/>
            <person name="Freedman E."/>
            <person name="Gellesch M."/>
            <person name="Goldberg J."/>
            <person name="Griggs A."/>
            <person name="Gujja S."/>
            <person name="Heiman D."/>
            <person name="Hepburn T."/>
            <person name="Howarth C."/>
            <person name="Jen D."/>
            <person name="Larson L."/>
            <person name="Lewis B."/>
            <person name="Mehta T."/>
            <person name="Park D."/>
            <person name="Pearson M."/>
            <person name="Roberts A."/>
            <person name="Saif S."/>
            <person name="Shenoy N."/>
            <person name="Sisk P."/>
            <person name="Stolte C."/>
            <person name="Sykes S."/>
            <person name="Walk T."/>
            <person name="White J."/>
            <person name="Yandava C."/>
            <person name="Burger G."/>
            <person name="Gray M.W."/>
            <person name="Holland P.W.H."/>
            <person name="King N."/>
            <person name="Lang F.B.F."/>
            <person name="Roger A.J."/>
            <person name="Ruiz-Trillo I."/>
            <person name="Lander E."/>
            <person name="Nusbaum C."/>
        </authorList>
    </citation>
    <scope>NUCLEOTIDE SEQUENCE [LARGE SCALE GENOMIC DNA]</scope>
    <source>
        <strain evidence="25">ATCC 38327</strain>
    </source>
</reference>
<evidence type="ECO:0000256" key="14">
    <source>
        <dbReference type="ARBA" id="ARBA00023098"/>
    </source>
</evidence>
<evidence type="ECO:0000256" key="8">
    <source>
        <dbReference type="ARBA" id="ARBA00022824"/>
    </source>
</evidence>
<dbReference type="GO" id="GO:0006695">
    <property type="term" value="P:cholesterol biosynthetic process"/>
    <property type="evidence" value="ECO:0007669"/>
    <property type="project" value="UniProtKB-KW"/>
</dbReference>
<evidence type="ECO:0000256" key="21">
    <source>
        <dbReference type="ARBA" id="ARBA00047795"/>
    </source>
</evidence>
<keyword evidence="9" id="KW-0521">NADP</keyword>
<keyword evidence="5" id="KW-0153">Cholesterol metabolism</keyword>
<dbReference type="InterPro" id="IPR001171">
    <property type="entry name" value="ERG24_DHCR-like"/>
</dbReference>
<evidence type="ECO:0000256" key="17">
    <source>
        <dbReference type="ARBA" id="ARBA00023221"/>
    </source>
</evidence>
<keyword evidence="11 23" id="KW-1133">Transmembrane helix</keyword>
<dbReference type="PANTHER" id="PTHR21257">
    <property type="entry name" value="DELTA(14)-STEROL REDUCTASE"/>
    <property type="match status" value="1"/>
</dbReference>
<keyword evidence="14" id="KW-0443">Lipid metabolism</keyword>
<dbReference type="Gene3D" id="1.20.120.1630">
    <property type="match status" value="1"/>
</dbReference>
<dbReference type="FunFam" id="1.20.120.1630:FF:000004">
    <property type="entry name" value="7-dehydrocholesterol reductase"/>
    <property type="match status" value="1"/>
</dbReference>
<dbReference type="AlphaFoldDB" id="A0A0L0STT7"/>
<dbReference type="InterPro" id="IPR018083">
    <property type="entry name" value="Sterol_reductase_CS"/>
</dbReference>
<dbReference type="PANTHER" id="PTHR21257:SF38">
    <property type="entry name" value="7-DEHYDROCHOLESTEROL REDUCTASE"/>
    <property type="match status" value="1"/>
</dbReference>
<keyword evidence="16" id="KW-1207">Sterol metabolism</keyword>
<comment type="similarity">
    <text evidence="3">Belongs to the ERG4/ERG24 family.</text>
</comment>
<comment type="catalytic activity">
    <reaction evidence="21">
        <text>cholesterol + NADP(+) = 7-dehydrocholesterol + NADPH + H(+)</text>
        <dbReference type="Rhea" id="RHEA:23984"/>
        <dbReference type="ChEBI" id="CHEBI:15378"/>
        <dbReference type="ChEBI" id="CHEBI:16113"/>
        <dbReference type="ChEBI" id="CHEBI:17759"/>
        <dbReference type="ChEBI" id="CHEBI:57783"/>
        <dbReference type="ChEBI" id="CHEBI:58349"/>
        <dbReference type="EC" id="1.3.1.21"/>
    </reaction>
    <physiologicalReaction direction="right-to-left" evidence="21">
        <dbReference type="Rhea" id="RHEA:23986"/>
    </physiologicalReaction>
</comment>